<name>A0ABT3HF08_9HYPH</name>
<reference evidence="4" key="1">
    <citation type="submission" date="2023-07" db="EMBL/GenBank/DDBJ databases">
        <title>Genome sequencing of Purple Non-Sulfur Bacteria from various extreme environments.</title>
        <authorList>
            <person name="Mayer M."/>
        </authorList>
    </citation>
    <scope>NUCLEOTIDE SEQUENCE [LARGE SCALE GENOMIC DNA]</scope>
    <source>
        <strain evidence="4">DSM 17935</strain>
    </source>
</reference>
<organism evidence="3 4">
    <name type="scientific">Rhodobium gokarnense</name>
    <dbReference type="NCBI Taxonomy" id="364296"/>
    <lineage>
        <taxon>Bacteria</taxon>
        <taxon>Pseudomonadati</taxon>
        <taxon>Pseudomonadota</taxon>
        <taxon>Alphaproteobacteria</taxon>
        <taxon>Hyphomicrobiales</taxon>
        <taxon>Rhodobiaceae</taxon>
        <taxon>Rhodobium</taxon>
    </lineage>
</organism>
<evidence type="ECO:0000256" key="2">
    <source>
        <dbReference type="RuleBase" id="RU362080"/>
    </source>
</evidence>
<accession>A0ABT3HF08</accession>
<dbReference type="RefSeq" id="WP_264602577.1">
    <property type="nucleotide sequence ID" value="NZ_JAOQNS010000010.1"/>
</dbReference>
<sequence>MEKLEFLLFAAYIGRMTETGPIHMPSVSSTELIRKFGRYRDIARREPVTIVNHGRESLVLLSSEEYQRLKRRDREVLRLQDMDEGFLEALEKAEVPAEHAHLDDMLDDWKP</sequence>
<dbReference type="Proteomes" id="UP001209755">
    <property type="component" value="Unassembled WGS sequence"/>
</dbReference>
<dbReference type="Pfam" id="PF02604">
    <property type="entry name" value="PhdYeFM_antitox"/>
    <property type="match status" value="1"/>
</dbReference>
<dbReference type="SUPFAM" id="SSF143120">
    <property type="entry name" value="YefM-like"/>
    <property type="match status" value="1"/>
</dbReference>
<evidence type="ECO:0000313" key="3">
    <source>
        <dbReference type="EMBL" id="MCW2308981.1"/>
    </source>
</evidence>
<dbReference type="InterPro" id="IPR006442">
    <property type="entry name" value="Antitoxin_Phd/YefM"/>
</dbReference>
<dbReference type="Gene3D" id="3.40.1620.10">
    <property type="entry name" value="YefM-like domain"/>
    <property type="match status" value="1"/>
</dbReference>
<gene>
    <name evidence="3" type="ORF">M2319_003332</name>
</gene>
<evidence type="ECO:0000313" key="4">
    <source>
        <dbReference type="Proteomes" id="UP001209755"/>
    </source>
</evidence>
<protein>
    <recommendedName>
        <fullName evidence="2">Antitoxin</fullName>
    </recommendedName>
</protein>
<dbReference type="EMBL" id="JAOQNS010000010">
    <property type="protein sequence ID" value="MCW2308981.1"/>
    <property type="molecule type" value="Genomic_DNA"/>
</dbReference>
<proteinExistence type="inferred from homology"/>
<dbReference type="InterPro" id="IPR036165">
    <property type="entry name" value="YefM-like_sf"/>
</dbReference>
<dbReference type="NCBIfam" id="TIGR01552">
    <property type="entry name" value="phd_fam"/>
    <property type="match status" value="1"/>
</dbReference>
<comment type="function">
    <text evidence="2">Antitoxin component of a type II toxin-antitoxin (TA) system.</text>
</comment>
<keyword evidence="4" id="KW-1185">Reference proteome</keyword>
<comment type="similarity">
    <text evidence="1 2">Belongs to the phD/YefM antitoxin family.</text>
</comment>
<evidence type="ECO:0000256" key="1">
    <source>
        <dbReference type="ARBA" id="ARBA00009981"/>
    </source>
</evidence>
<comment type="caution">
    <text evidence="3">The sequence shown here is derived from an EMBL/GenBank/DDBJ whole genome shotgun (WGS) entry which is preliminary data.</text>
</comment>